<evidence type="ECO:0000256" key="1">
    <source>
        <dbReference type="ARBA" id="ARBA00006484"/>
    </source>
</evidence>
<evidence type="ECO:0000313" key="4">
    <source>
        <dbReference type="Proteomes" id="UP000000328"/>
    </source>
</evidence>
<dbReference type="PANTHER" id="PTHR43639:SF1">
    <property type="entry name" value="SHORT-CHAIN DEHYDROGENASE_REDUCTASE FAMILY PROTEIN"/>
    <property type="match status" value="1"/>
</dbReference>
<evidence type="ECO:0000313" key="3">
    <source>
        <dbReference type="EMBL" id="ADJ47395.1"/>
    </source>
</evidence>
<protein>
    <submittedName>
        <fullName evidence="3">Predicted short-chain dehydrogenase/reductase</fullName>
    </submittedName>
</protein>
<dbReference type="KEGG" id="amd:AMED_5642"/>
<keyword evidence="2" id="KW-0560">Oxidoreductase</keyword>
<dbReference type="eggNOG" id="COG1028">
    <property type="taxonomic scope" value="Bacteria"/>
</dbReference>
<dbReference type="Proteomes" id="UP000000328">
    <property type="component" value="Chromosome"/>
</dbReference>
<evidence type="ECO:0000256" key="2">
    <source>
        <dbReference type="ARBA" id="ARBA00023002"/>
    </source>
</evidence>
<comment type="similarity">
    <text evidence="1">Belongs to the short-chain dehydrogenases/reductases (SDR) family.</text>
</comment>
<dbReference type="EMBL" id="CP002000">
    <property type="protein sequence ID" value="ADJ47395.1"/>
    <property type="molecule type" value="Genomic_DNA"/>
</dbReference>
<accession>A0A0H3D8S9</accession>
<dbReference type="AlphaFoldDB" id="A0A0H3D8S9"/>
<dbReference type="RefSeq" id="WP_013227453.1">
    <property type="nucleotide sequence ID" value="NC_014318.1"/>
</dbReference>
<dbReference type="GeneID" id="92873325"/>
<dbReference type="InterPro" id="IPR002347">
    <property type="entry name" value="SDR_fam"/>
</dbReference>
<organism evidence="3 4">
    <name type="scientific">Amycolatopsis mediterranei (strain U-32)</name>
    <dbReference type="NCBI Taxonomy" id="749927"/>
    <lineage>
        <taxon>Bacteria</taxon>
        <taxon>Bacillati</taxon>
        <taxon>Actinomycetota</taxon>
        <taxon>Actinomycetes</taxon>
        <taxon>Pseudonocardiales</taxon>
        <taxon>Pseudonocardiaceae</taxon>
        <taxon>Amycolatopsis</taxon>
    </lineage>
</organism>
<dbReference type="GO" id="GO:0016491">
    <property type="term" value="F:oxidoreductase activity"/>
    <property type="evidence" value="ECO:0007669"/>
    <property type="project" value="UniProtKB-KW"/>
</dbReference>
<dbReference type="SUPFAM" id="SSF51735">
    <property type="entry name" value="NAD(P)-binding Rossmann-fold domains"/>
    <property type="match status" value="1"/>
</dbReference>
<dbReference type="HOGENOM" id="CLU_1640267_0_0_11"/>
<dbReference type="InterPro" id="IPR036291">
    <property type="entry name" value="NAD(P)-bd_dom_sf"/>
</dbReference>
<dbReference type="PATRIC" id="fig|749927.5.peg.5855"/>
<reference evidence="3 4" key="1">
    <citation type="journal article" date="2010" name="Cell Res.">
        <title>Complete genome sequence of the rifamycin SV-producing Amycolatopsis mediterranei U32 revealed its genetic characteristics in phylogeny and metabolism.</title>
        <authorList>
            <person name="Zhao W."/>
            <person name="Zhong Y."/>
            <person name="Yuan H."/>
            <person name="Wang J."/>
            <person name="Zheng H."/>
            <person name="Wang Y."/>
            <person name="Cen X."/>
            <person name="Xu F."/>
            <person name="Bai J."/>
            <person name="Han X."/>
            <person name="Lu G."/>
            <person name="Zhu Y."/>
            <person name="Shao Z."/>
            <person name="Yan H."/>
            <person name="Li C."/>
            <person name="Peng N."/>
            <person name="Zhang Z."/>
            <person name="Zhang Y."/>
            <person name="Lin W."/>
            <person name="Fan Y."/>
            <person name="Qin Z."/>
            <person name="Hu Y."/>
            <person name="Zhu B."/>
            <person name="Wang S."/>
            <person name="Ding X."/>
            <person name="Zhao G.P."/>
        </authorList>
    </citation>
    <scope>NUCLEOTIDE SEQUENCE [LARGE SCALE GENOMIC DNA]</scope>
    <source>
        <strain evidence="4">U-32</strain>
    </source>
</reference>
<dbReference type="PANTHER" id="PTHR43639">
    <property type="entry name" value="OXIDOREDUCTASE, SHORT-CHAIN DEHYDROGENASE/REDUCTASE FAMILY (AFU_ORTHOLOGUE AFUA_5G02870)"/>
    <property type="match status" value="1"/>
</dbReference>
<gene>
    <name evidence="3" type="ordered locus">AMED_5642</name>
</gene>
<dbReference type="Gene3D" id="3.40.50.720">
    <property type="entry name" value="NAD(P)-binding Rossmann-like Domain"/>
    <property type="match status" value="1"/>
</dbReference>
<name>A0A0H3D8S9_AMYMU</name>
<dbReference type="OrthoDB" id="4373846at2"/>
<proteinExistence type="inferred from homology"/>
<sequence>MGFSPHADRVVAIVTGGSLPAGRDVARGLARRAWPVVLVYLDHQTRVEATLAEIIAEGGTAIGVRADLADDLDVQRLFTESVAEFGGVDVVVHTTPDSGALLLRHAVRHLRPRSTILVTAASGPITPAVAAQLRERGITVERTAPRGALDRLDGWAQPNGG</sequence>
<dbReference type="Pfam" id="PF00106">
    <property type="entry name" value="adh_short"/>
    <property type="match status" value="1"/>
</dbReference>